<dbReference type="GO" id="GO:0016586">
    <property type="term" value="C:RSC-type complex"/>
    <property type="evidence" value="ECO:0007669"/>
    <property type="project" value="TreeGrafter"/>
</dbReference>
<reference evidence="8" key="1">
    <citation type="journal article" date="2020" name="Stud. Mycol.">
        <title>101 Dothideomycetes genomes: a test case for predicting lifestyles and emergence of pathogens.</title>
        <authorList>
            <person name="Haridas S."/>
            <person name="Albert R."/>
            <person name="Binder M."/>
            <person name="Bloem J."/>
            <person name="Labutti K."/>
            <person name="Salamov A."/>
            <person name="Andreopoulos B."/>
            <person name="Baker S."/>
            <person name="Barry K."/>
            <person name="Bills G."/>
            <person name="Bluhm B."/>
            <person name="Cannon C."/>
            <person name="Castanera R."/>
            <person name="Culley D."/>
            <person name="Daum C."/>
            <person name="Ezra D."/>
            <person name="Gonzalez J."/>
            <person name="Henrissat B."/>
            <person name="Kuo A."/>
            <person name="Liang C."/>
            <person name="Lipzen A."/>
            <person name="Lutzoni F."/>
            <person name="Magnuson J."/>
            <person name="Mondo S."/>
            <person name="Nolan M."/>
            <person name="Ohm R."/>
            <person name="Pangilinan J."/>
            <person name="Park H.-J."/>
            <person name="Ramirez L."/>
            <person name="Alfaro M."/>
            <person name="Sun H."/>
            <person name="Tritt A."/>
            <person name="Yoshinaga Y."/>
            <person name="Zwiers L.-H."/>
            <person name="Turgeon B."/>
            <person name="Goodwin S."/>
            <person name="Spatafora J."/>
            <person name="Crous P."/>
            <person name="Grigoriev I."/>
        </authorList>
    </citation>
    <scope>NUCLEOTIDE SEQUENCE</scope>
    <source>
        <strain evidence="8">CBS 207.26</strain>
    </source>
</reference>
<dbReference type="SMART" id="SM01014">
    <property type="entry name" value="ARID"/>
    <property type="match status" value="1"/>
</dbReference>
<evidence type="ECO:0000259" key="7">
    <source>
        <dbReference type="PROSITE" id="PS51526"/>
    </source>
</evidence>
<evidence type="ECO:0000313" key="9">
    <source>
        <dbReference type="Proteomes" id="UP000800200"/>
    </source>
</evidence>
<organism evidence="8 9">
    <name type="scientific">Zopfia rhizophila CBS 207.26</name>
    <dbReference type="NCBI Taxonomy" id="1314779"/>
    <lineage>
        <taxon>Eukaryota</taxon>
        <taxon>Fungi</taxon>
        <taxon>Dikarya</taxon>
        <taxon>Ascomycota</taxon>
        <taxon>Pezizomycotina</taxon>
        <taxon>Dothideomycetes</taxon>
        <taxon>Dothideomycetes incertae sedis</taxon>
        <taxon>Zopfiaceae</taxon>
        <taxon>Zopfia</taxon>
    </lineage>
</organism>
<evidence type="ECO:0000259" key="6">
    <source>
        <dbReference type="PROSITE" id="PS51011"/>
    </source>
</evidence>
<dbReference type="SUPFAM" id="SSF48371">
    <property type="entry name" value="ARM repeat"/>
    <property type="match status" value="1"/>
</dbReference>
<name>A0A6A6EQ04_9PEZI</name>
<evidence type="ECO:0000313" key="8">
    <source>
        <dbReference type="EMBL" id="KAF2193371.1"/>
    </source>
</evidence>
<evidence type="ECO:0000256" key="4">
    <source>
        <dbReference type="ARBA" id="ARBA00023242"/>
    </source>
</evidence>
<dbReference type="GO" id="GO:0006325">
    <property type="term" value="P:chromatin organization"/>
    <property type="evidence" value="ECO:0007669"/>
    <property type="project" value="UniProtKB-KW"/>
</dbReference>
<accession>A0A6A6EQ04</accession>
<dbReference type="PROSITE" id="PS51011">
    <property type="entry name" value="ARID"/>
    <property type="match status" value="1"/>
</dbReference>
<evidence type="ECO:0008006" key="10">
    <source>
        <dbReference type="Google" id="ProtNLM"/>
    </source>
</evidence>
<dbReference type="EMBL" id="ML994613">
    <property type="protein sequence ID" value="KAF2193371.1"/>
    <property type="molecule type" value="Genomic_DNA"/>
</dbReference>
<dbReference type="CDD" id="cd16100">
    <property type="entry name" value="ARID"/>
    <property type="match status" value="1"/>
</dbReference>
<dbReference type="Proteomes" id="UP000800200">
    <property type="component" value="Unassembled WGS sequence"/>
</dbReference>
<evidence type="ECO:0000256" key="3">
    <source>
        <dbReference type="ARBA" id="ARBA00023163"/>
    </source>
</evidence>
<dbReference type="InterPro" id="IPR036431">
    <property type="entry name" value="ARID_dom_sf"/>
</dbReference>
<keyword evidence="9" id="KW-1185">Reference proteome</keyword>
<dbReference type="OrthoDB" id="338531at2759"/>
<dbReference type="FunFam" id="1.10.150.60:FF:000021">
    <property type="entry name" value="Chromatin structure-remodeling complex subunit rsc9"/>
    <property type="match status" value="1"/>
</dbReference>
<feature type="compositionally biased region" description="Basic and acidic residues" evidence="5">
    <location>
        <begin position="960"/>
        <end position="983"/>
    </location>
</feature>
<protein>
    <recommendedName>
        <fullName evidence="10">RSC complex subunit Rsc9</fullName>
    </recommendedName>
</protein>
<sequence length="1025" mass="115222">MAPNKPREASIERTSEYEEFIEKLAEYHKKRGTHLDREPKVGNRHIDLLRLYKRVVNEGGYDKVSDTKGNKLAWRRLAGEFLPGSPNLTTQAFIVKSAYYKNLAAYEITNIHKREPPPKEILEDVSAKGGDLLSRTVENYFRPVSREAERLGHGEDSDSDSDRDTKKTPREDKMDVDEPGSTGRVTRALRHAPPQRVLFQPEMSSRQTRQSTGHLNSPQPNGTFGSSGAAMTIANYEPRTAVPSNMKPVVTPANNPEHFRNLRMKYIVNRRNRPQPIKGMMLPGTGFPGPNIYIRALHALRSHEPEEEAYALHHLVKISHERGDKYRFDQFPGLAEALIEKAIEVASLFYDVKWEISYVEDDMERTNVLNGLTGTPDLMRRIQSLRVLDMQDDLLPQDVTQTLGMVNEAGLILRNMVMLHENALFVSVIPFIRDLIVIVLNLPNHATVIELQHYALEIAEQLTRFWTLGPQDPLYRSLLAQISSEDRGKIITSLRALGRIAMNVEATNKLTNVPAKALQSICDWLLVEDEELRNACLDFLYLFTGFVDNVEILLNEINVESLVNQLVRLLQYGAITYEERRNHPKSSKSSQIADNPPKLSSAIIEQLVTLDEPQRSSEWLRTCFEEDPTGEITQIQLWSAYNQAFQDIMAPPNQTYKALMPAKDFITNVSTTFAGASAQVINNHGQSKYTIRGIRPRLVPVDPATKKQYMRCQWHPPSLLNGHTDTKHSTAKIECGEFTPGAKAMWEHIVSAHLKVPRDESGKWLLEQKPDINMTNGDAVTTAAPSKYFCHWGGCTHFNPSGSESAFEVGQHVKTHLPDTSAMQFLHAKHNRTPSNATLLSTSAQIRHENFQPQFGNPVGLGGLGMGGRNHGYNHSGYYNPSAPAPPQQPAPNFRYYNTATDESQDAAGLPLSSVLVLRNLARQMAKISPPPQPPASPSSPKRTRDEEDEHRRTGAKKPRLSDAAREAQRENEEIEKEEREAENAGWVPRVFAPVKEQLCFVFAHNLTLRSYMGPLFKAIAVGGG</sequence>
<dbReference type="Pfam" id="PF01388">
    <property type="entry name" value="ARID"/>
    <property type="match status" value="1"/>
</dbReference>
<keyword evidence="2" id="KW-0805">Transcription regulation</keyword>
<feature type="region of interest" description="Disordered" evidence="5">
    <location>
        <begin position="144"/>
        <end position="229"/>
    </location>
</feature>
<dbReference type="SMART" id="SM00501">
    <property type="entry name" value="BRIGHT"/>
    <property type="match status" value="1"/>
</dbReference>
<dbReference type="PROSITE" id="PS51526">
    <property type="entry name" value="RFX_DBD"/>
    <property type="match status" value="1"/>
</dbReference>
<evidence type="ECO:0000256" key="1">
    <source>
        <dbReference type="ARBA" id="ARBA00022853"/>
    </source>
</evidence>
<evidence type="ECO:0000256" key="2">
    <source>
        <dbReference type="ARBA" id="ARBA00023015"/>
    </source>
</evidence>
<dbReference type="PANTHER" id="PTHR22970">
    <property type="entry name" value="AT-RICH INTERACTIVE DOMAIN-CONTAINING PROTEIN 2"/>
    <property type="match status" value="1"/>
</dbReference>
<keyword evidence="4" id="KW-0539">Nucleus</keyword>
<proteinExistence type="predicted"/>
<feature type="compositionally biased region" description="Pro residues" evidence="5">
    <location>
        <begin position="929"/>
        <end position="938"/>
    </location>
</feature>
<evidence type="ECO:0000256" key="5">
    <source>
        <dbReference type="SAM" id="MobiDB-lite"/>
    </source>
</evidence>
<dbReference type="InterPro" id="IPR001606">
    <property type="entry name" value="ARID_dom"/>
</dbReference>
<dbReference type="GO" id="GO:0006355">
    <property type="term" value="P:regulation of DNA-templated transcription"/>
    <property type="evidence" value="ECO:0007669"/>
    <property type="project" value="InterPro"/>
</dbReference>
<dbReference type="GO" id="GO:0003677">
    <property type="term" value="F:DNA binding"/>
    <property type="evidence" value="ECO:0007669"/>
    <property type="project" value="InterPro"/>
</dbReference>
<keyword evidence="1" id="KW-0156">Chromatin regulator</keyword>
<dbReference type="Gene3D" id="1.10.150.60">
    <property type="entry name" value="ARID DNA-binding domain"/>
    <property type="match status" value="1"/>
</dbReference>
<dbReference type="InterPro" id="IPR003150">
    <property type="entry name" value="DNA-bd_RFX"/>
</dbReference>
<dbReference type="PANTHER" id="PTHR22970:SF14">
    <property type="entry name" value="AT-RICH INTERACTIVE DOMAIN-CONTAINING PROTEIN 2"/>
    <property type="match status" value="1"/>
</dbReference>
<feature type="region of interest" description="Disordered" evidence="5">
    <location>
        <begin position="925"/>
        <end position="983"/>
    </location>
</feature>
<dbReference type="AlphaFoldDB" id="A0A6A6EQ04"/>
<gene>
    <name evidence="8" type="ORF">K469DRAFT_712117</name>
</gene>
<feature type="compositionally biased region" description="Polar residues" evidence="5">
    <location>
        <begin position="202"/>
        <end position="226"/>
    </location>
</feature>
<dbReference type="InterPro" id="IPR016024">
    <property type="entry name" value="ARM-type_fold"/>
</dbReference>
<feature type="compositionally biased region" description="Basic and acidic residues" evidence="5">
    <location>
        <begin position="144"/>
        <end position="173"/>
    </location>
</feature>
<dbReference type="SUPFAM" id="SSF46774">
    <property type="entry name" value="ARID-like"/>
    <property type="match status" value="1"/>
</dbReference>
<keyword evidence="3" id="KW-0804">Transcription</keyword>
<feature type="domain" description="ARID" evidence="6">
    <location>
        <begin position="14"/>
        <end position="111"/>
    </location>
</feature>
<feature type="region of interest" description="Disordered" evidence="5">
    <location>
        <begin position="875"/>
        <end position="896"/>
    </location>
</feature>
<feature type="domain" description="RFX-type winged-helix" evidence="7">
    <location>
        <begin position="616"/>
        <end position="698"/>
    </location>
</feature>
<feature type="compositionally biased region" description="Basic and acidic residues" evidence="5">
    <location>
        <begin position="943"/>
        <end position="953"/>
    </location>
</feature>
<dbReference type="InterPro" id="IPR052406">
    <property type="entry name" value="Chromatin_Remodeling_Comp"/>
</dbReference>